<dbReference type="PANTHER" id="PTHR43441:SF10">
    <property type="entry name" value="ACETYLTRANSFERASE"/>
    <property type="match status" value="1"/>
</dbReference>
<sequence length="182" mass="19690">MGRKAVMSMVLSSTSLTLRPWEPGDTDALAALADDEELRRWTSHRVAGPQDAVRWIAAQEAGWKSRKRLSFAILLTGRAVGHIVLKRSKDETCGELGYWTGASARGLGVASGAVELLTAWAFDTNTGVGLSRLELIHNAANPASCRVAQKTGYSLASVLPARAPHEAERHLHAREREAVPRS</sequence>
<dbReference type="GO" id="GO:0008999">
    <property type="term" value="F:protein-N-terminal-alanine acetyltransferase activity"/>
    <property type="evidence" value="ECO:0007669"/>
    <property type="project" value="TreeGrafter"/>
</dbReference>
<reference evidence="2 3" key="1">
    <citation type="submission" date="2020-06" db="EMBL/GenBank/DDBJ databases">
        <title>Genome mining for natural products.</title>
        <authorList>
            <person name="Zhang B."/>
            <person name="Shi J."/>
            <person name="Ge H."/>
        </authorList>
    </citation>
    <scope>NUCLEOTIDE SEQUENCE [LARGE SCALE GENOMIC DNA]</scope>
    <source>
        <strain evidence="2 3">NA06532</strain>
        <plasmid evidence="2 3">unnamed1</plasmid>
    </source>
</reference>
<feature type="domain" description="N-acetyltransferase" evidence="1">
    <location>
        <begin position="16"/>
        <end position="180"/>
    </location>
</feature>
<dbReference type="PROSITE" id="PS51186">
    <property type="entry name" value="GNAT"/>
    <property type="match status" value="1"/>
</dbReference>
<name>A0A7H8N0I6_STRMI</name>
<dbReference type="PANTHER" id="PTHR43441">
    <property type="entry name" value="RIBOSOMAL-PROTEIN-SERINE ACETYLTRANSFERASE"/>
    <property type="match status" value="1"/>
</dbReference>
<dbReference type="Pfam" id="PF13302">
    <property type="entry name" value="Acetyltransf_3"/>
    <property type="match status" value="1"/>
</dbReference>
<dbReference type="GO" id="GO:1990189">
    <property type="term" value="F:protein N-terminal-serine acetyltransferase activity"/>
    <property type="evidence" value="ECO:0007669"/>
    <property type="project" value="TreeGrafter"/>
</dbReference>
<dbReference type="EMBL" id="CP054927">
    <property type="protein sequence ID" value="QKW47985.1"/>
    <property type="molecule type" value="Genomic_DNA"/>
</dbReference>
<evidence type="ECO:0000313" key="2">
    <source>
        <dbReference type="EMBL" id="QKW47985.1"/>
    </source>
</evidence>
<organism evidence="2 3">
    <name type="scientific">Streptomyces microflavus</name>
    <name type="common">Streptomyces lipmanii</name>
    <dbReference type="NCBI Taxonomy" id="1919"/>
    <lineage>
        <taxon>Bacteria</taxon>
        <taxon>Bacillati</taxon>
        <taxon>Actinomycetota</taxon>
        <taxon>Actinomycetes</taxon>
        <taxon>Kitasatosporales</taxon>
        <taxon>Streptomycetaceae</taxon>
        <taxon>Streptomyces</taxon>
    </lineage>
</organism>
<dbReference type="InterPro" id="IPR016181">
    <property type="entry name" value="Acyl_CoA_acyltransferase"/>
</dbReference>
<geneLocation type="plasmid" evidence="2 3">
    <name>unnamed1</name>
</geneLocation>
<keyword evidence="2" id="KW-0614">Plasmid</keyword>
<accession>A0A7H8N0I6</accession>
<evidence type="ECO:0000259" key="1">
    <source>
        <dbReference type="PROSITE" id="PS51186"/>
    </source>
</evidence>
<dbReference type="InterPro" id="IPR051908">
    <property type="entry name" value="Ribosomal_N-acetyltransferase"/>
</dbReference>
<proteinExistence type="predicted"/>
<dbReference type="GO" id="GO:0005737">
    <property type="term" value="C:cytoplasm"/>
    <property type="evidence" value="ECO:0007669"/>
    <property type="project" value="TreeGrafter"/>
</dbReference>
<protein>
    <submittedName>
        <fullName evidence="2">GNAT family N-acetyltransferase</fullName>
    </submittedName>
</protein>
<gene>
    <name evidence="2" type="ORF">HUT09_36420</name>
</gene>
<dbReference type="Proteomes" id="UP000509345">
    <property type="component" value="Plasmid unnamed1"/>
</dbReference>
<keyword evidence="2" id="KW-0808">Transferase</keyword>
<dbReference type="InterPro" id="IPR000182">
    <property type="entry name" value="GNAT_dom"/>
</dbReference>
<dbReference type="SUPFAM" id="SSF55729">
    <property type="entry name" value="Acyl-CoA N-acyltransferases (Nat)"/>
    <property type="match status" value="1"/>
</dbReference>
<evidence type="ECO:0000313" key="3">
    <source>
        <dbReference type="Proteomes" id="UP000509345"/>
    </source>
</evidence>
<dbReference type="Gene3D" id="3.40.630.30">
    <property type="match status" value="1"/>
</dbReference>
<dbReference type="AlphaFoldDB" id="A0A7H8N0I6"/>